<feature type="binding site" evidence="5">
    <location>
        <position position="152"/>
    </location>
    <ligand>
        <name>substrate</name>
    </ligand>
</feature>
<keyword evidence="7" id="KW-0326">Glycosidase</keyword>
<feature type="active site" description="Proton acceptor" evidence="5">
    <location>
        <position position="12"/>
    </location>
</feature>
<feature type="binding site" evidence="5">
    <location>
        <begin position="173"/>
        <end position="174"/>
    </location>
    <ligand>
        <name>substrate</name>
    </ligand>
</feature>
<dbReference type="SUPFAM" id="SSF53167">
    <property type="entry name" value="Purine and uridine phosphorylases"/>
    <property type="match status" value="1"/>
</dbReference>
<dbReference type="NCBIfam" id="TIGR01704">
    <property type="entry name" value="MTA_SAH-Nsdase"/>
    <property type="match status" value="1"/>
</dbReference>
<comment type="pathway">
    <text evidence="1 5">Amino-acid biosynthesis; L-methionine biosynthesis via salvage pathway; S-methyl-5-thio-alpha-D-ribose 1-phosphate from S-methyl-5'-thioadenosine (hydrolase route): step 1/2.</text>
</comment>
<comment type="catalytic activity">
    <reaction evidence="5">
        <text>S-methyl-5'-thioadenosine + H2O = 5-(methylsulfanyl)-D-ribose + adenine</text>
        <dbReference type="Rhea" id="RHEA:13617"/>
        <dbReference type="ChEBI" id="CHEBI:15377"/>
        <dbReference type="ChEBI" id="CHEBI:16708"/>
        <dbReference type="ChEBI" id="CHEBI:17509"/>
        <dbReference type="ChEBI" id="CHEBI:78440"/>
        <dbReference type="EC" id="3.2.2.9"/>
    </reaction>
</comment>
<gene>
    <name evidence="5" type="primary">mtnN</name>
    <name evidence="7" type="ORF">ACFFHT_02165</name>
</gene>
<feature type="binding site" evidence="5">
    <location>
        <position position="78"/>
    </location>
    <ligand>
        <name>substrate</name>
    </ligand>
</feature>
<dbReference type="Gene3D" id="3.40.50.1580">
    <property type="entry name" value="Nucleoside phosphorylase domain"/>
    <property type="match status" value="1"/>
</dbReference>
<feature type="domain" description="Nucleoside phosphorylase" evidence="6">
    <location>
        <begin position="2"/>
        <end position="226"/>
    </location>
</feature>
<evidence type="ECO:0000256" key="5">
    <source>
        <dbReference type="HAMAP-Rule" id="MF_01684"/>
    </source>
</evidence>
<name>A0ABV6HU26_9PAST</name>
<protein>
    <recommendedName>
        <fullName evidence="5">5'-methylthioadenosine/S-adenosylhomocysteine nucleosidase</fullName>
        <shortName evidence="5">MTA/SAH nucleosidase</shortName>
        <shortName evidence="5">MTAN</shortName>
        <ecNumber evidence="5">3.2.2.9</ecNumber>
    </recommendedName>
    <alternativeName>
        <fullName evidence="5">5'-deoxyadenosine nucleosidase</fullName>
        <shortName evidence="5">DOA nucleosidase</shortName>
        <shortName evidence="5">dAdo nucleosidase</shortName>
    </alternativeName>
    <alternativeName>
        <fullName evidence="5">5'-methylthioadenosine nucleosidase</fullName>
        <shortName evidence="5">MTA nucleosidase</shortName>
    </alternativeName>
    <alternativeName>
        <fullName evidence="5">S-adenosylhomocysteine nucleosidase</fullName>
        <shortName evidence="5">AdoHcy nucleosidase</shortName>
        <shortName evidence="5">SAH nucleosidase</shortName>
        <shortName evidence="5">SRH nucleosidase</shortName>
    </alternativeName>
</protein>
<comment type="catalytic activity">
    <reaction evidence="5">
        <text>5'-deoxyadenosine + H2O = 5-deoxy-D-ribose + adenine</text>
        <dbReference type="Rhea" id="RHEA:29859"/>
        <dbReference type="ChEBI" id="CHEBI:15377"/>
        <dbReference type="ChEBI" id="CHEBI:16708"/>
        <dbReference type="ChEBI" id="CHEBI:17319"/>
        <dbReference type="ChEBI" id="CHEBI:149540"/>
        <dbReference type="EC" id="3.2.2.9"/>
    </reaction>
</comment>
<sequence length="231" mass="24679">MKIGIVGAMAQEVEILQSLMQDKQVKKLATCTIYEGKIGQHDIALLQSGIGKSAAAMGTTALILTCQPDCIINTGSAGGLNPQLNIGDIIVSDYVSYHDADVTAFGYAKGQLPACPEKFSADKNLINTVTEVVHEQGKNAVVGLICSGDQFINGQETIARIRQDFPEVAAVEMEAAAIAHICYAFQVPFVVIRAISDVADKESHISFDEFLPIAVKQSSQIVLATLEKLVN</sequence>
<evidence type="ECO:0000256" key="1">
    <source>
        <dbReference type="ARBA" id="ARBA00004945"/>
    </source>
</evidence>
<reference evidence="7 8" key="1">
    <citation type="submission" date="2024-09" db="EMBL/GenBank/DDBJ databases">
        <authorList>
            <person name="Sun Q."/>
            <person name="Mori K."/>
        </authorList>
    </citation>
    <scope>NUCLEOTIDE SEQUENCE [LARGE SCALE GENOMIC DNA]</scope>
    <source>
        <strain evidence="7 8">CCM 7538</strain>
    </source>
</reference>
<comment type="caution">
    <text evidence="7">The sequence shown here is derived from an EMBL/GenBank/DDBJ whole genome shotgun (WGS) entry which is preliminary data.</text>
</comment>
<keyword evidence="4 5" id="KW-0486">Methionine biosynthesis</keyword>
<dbReference type="EC" id="3.2.2.9" evidence="5"/>
<dbReference type="CDD" id="cd09008">
    <property type="entry name" value="MTAN"/>
    <property type="match status" value="1"/>
</dbReference>
<accession>A0ABV6HU26</accession>
<dbReference type="GO" id="GO:0008782">
    <property type="term" value="F:adenosylhomocysteine nucleosidase activity"/>
    <property type="evidence" value="ECO:0007669"/>
    <property type="project" value="UniProtKB-EC"/>
</dbReference>
<dbReference type="PANTHER" id="PTHR46832">
    <property type="entry name" value="5'-METHYLTHIOADENOSINE/S-ADENOSYLHOMOCYSTEINE NUCLEOSIDASE"/>
    <property type="match status" value="1"/>
</dbReference>
<proteinExistence type="inferred from homology"/>
<comment type="catalytic activity">
    <reaction evidence="5">
        <text>S-adenosyl-L-homocysteine + H2O = S-(5-deoxy-D-ribos-5-yl)-L-homocysteine + adenine</text>
        <dbReference type="Rhea" id="RHEA:17805"/>
        <dbReference type="ChEBI" id="CHEBI:15377"/>
        <dbReference type="ChEBI" id="CHEBI:16708"/>
        <dbReference type="ChEBI" id="CHEBI:57856"/>
        <dbReference type="ChEBI" id="CHEBI:58195"/>
        <dbReference type="EC" id="3.2.2.9"/>
    </reaction>
</comment>
<keyword evidence="3 5" id="KW-0378">Hydrolase</keyword>
<dbReference type="EMBL" id="JBHLWA010000010">
    <property type="protein sequence ID" value="MFC0322373.1"/>
    <property type="molecule type" value="Genomic_DNA"/>
</dbReference>
<keyword evidence="8" id="KW-1185">Reference proteome</keyword>
<dbReference type="PANTHER" id="PTHR46832:SF1">
    <property type="entry name" value="5'-METHYLTHIOADENOSINE_S-ADENOSYLHOMOCYSTEINE NUCLEOSIDASE"/>
    <property type="match status" value="1"/>
</dbReference>
<evidence type="ECO:0000256" key="2">
    <source>
        <dbReference type="ARBA" id="ARBA00022605"/>
    </source>
</evidence>
<dbReference type="Pfam" id="PF01048">
    <property type="entry name" value="PNP_UDP_1"/>
    <property type="match status" value="1"/>
</dbReference>
<evidence type="ECO:0000259" key="6">
    <source>
        <dbReference type="Pfam" id="PF01048"/>
    </source>
</evidence>
<feature type="active site" description="Proton donor" evidence="5">
    <location>
        <position position="197"/>
    </location>
</feature>
<comment type="similarity">
    <text evidence="5">Belongs to the PNP/UDP phosphorylase family. MtnN subfamily.</text>
</comment>
<dbReference type="NCBIfam" id="NF004079">
    <property type="entry name" value="PRK05584.1"/>
    <property type="match status" value="1"/>
</dbReference>
<dbReference type="Proteomes" id="UP001589769">
    <property type="component" value="Unassembled WGS sequence"/>
</dbReference>
<organism evidence="7 8">
    <name type="scientific">Gallibacterium melopsittaci</name>
    <dbReference type="NCBI Taxonomy" id="516063"/>
    <lineage>
        <taxon>Bacteria</taxon>
        <taxon>Pseudomonadati</taxon>
        <taxon>Pseudomonadota</taxon>
        <taxon>Gammaproteobacteria</taxon>
        <taxon>Pasteurellales</taxon>
        <taxon>Pasteurellaceae</taxon>
        <taxon>Gallibacterium</taxon>
    </lineage>
</organism>
<evidence type="ECO:0000313" key="7">
    <source>
        <dbReference type="EMBL" id="MFC0322373.1"/>
    </source>
</evidence>
<evidence type="ECO:0000313" key="8">
    <source>
        <dbReference type="Proteomes" id="UP001589769"/>
    </source>
</evidence>
<keyword evidence="2 5" id="KW-0028">Amino-acid biosynthesis</keyword>
<comment type="function">
    <text evidence="5">Catalyzes the irreversible cleavage of the glycosidic bond in both 5'-methylthioadenosine (MTA) and S-adenosylhomocysteine (SAH/AdoHcy) to adenine and the corresponding thioribose, 5'-methylthioribose and S-ribosylhomocysteine, respectively. Also cleaves 5'-deoxyadenosine, a toxic by-product of radical S-adenosylmethionine (SAM) enzymes, into 5-deoxyribose and adenine.</text>
</comment>
<evidence type="ECO:0000256" key="4">
    <source>
        <dbReference type="ARBA" id="ARBA00023167"/>
    </source>
</evidence>
<dbReference type="HAMAP" id="MF_01684">
    <property type="entry name" value="Salvage_MtnN"/>
    <property type="match status" value="1"/>
</dbReference>
<dbReference type="InterPro" id="IPR000845">
    <property type="entry name" value="Nucleoside_phosphorylase_d"/>
</dbReference>
<dbReference type="InterPro" id="IPR010049">
    <property type="entry name" value="MTA_SAH_Nsdase"/>
</dbReference>
<dbReference type="InterPro" id="IPR035994">
    <property type="entry name" value="Nucleoside_phosphorylase_sf"/>
</dbReference>
<dbReference type="RefSeq" id="WP_382373031.1">
    <property type="nucleotide sequence ID" value="NZ_JBHLWA010000010.1"/>
</dbReference>
<evidence type="ECO:0000256" key="3">
    <source>
        <dbReference type="ARBA" id="ARBA00022801"/>
    </source>
</evidence>